<protein>
    <submittedName>
        <fullName evidence="2">Uncharacterized protein</fullName>
    </submittedName>
</protein>
<keyword evidence="1" id="KW-0812">Transmembrane</keyword>
<organism evidence="2 3">
    <name type="scientific">Cyclostephanos tholiformis</name>
    <dbReference type="NCBI Taxonomy" id="382380"/>
    <lineage>
        <taxon>Eukaryota</taxon>
        <taxon>Sar</taxon>
        <taxon>Stramenopiles</taxon>
        <taxon>Ochrophyta</taxon>
        <taxon>Bacillariophyta</taxon>
        <taxon>Coscinodiscophyceae</taxon>
        <taxon>Thalassiosirophycidae</taxon>
        <taxon>Stephanodiscales</taxon>
        <taxon>Stephanodiscaceae</taxon>
        <taxon>Cyclostephanos</taxon>
    </lineage>
</organism>
<reference evidence="2 3" key="1">
    <citation type="submission" date="2024-10" db="EMBL/GenBank/DDBJ databases">
        <title>Updated reference genomes for cyclostephanoid diatoms.</title>
        <authorList>
            <person name="Roberts W.R."/>
            <person name="Alverson A.J."/>
        </authorList>
    </citation>
    <scope>NUCLEOTIDE SEQUENCE [LARGE SCALE GENOMIC DNA]</scope>
    <source>
        <strain evidence="2 3">AJA228-03</strain>
    </source>
</reference>
<feature type="transmembrane region" description="Helical" evidence="1">
    <location>
        <begin position="39"/>
        <end position="61"/>
    </location>
</feature>
<sequence>PHRAKNKATHPHRLLRDSIPSPFGGARIFPSSAGPASIMVNQIVIGLIVAAAMASGVTAFAPPGSYRTSTTKYSPSSSTAIRAATASRRDLLASTGSSISAALLTVVVSPYTFAKPSHAAGEPPTPGEIERIRTGYENIQYLLANWEEETTVCRENGGECKRDADACRRYLGLRSTTDPLFQIEKVFAKVKYMDDIDPDKLESFFEATEDWNTAMNMSNSMAFISQFAEYNPGGGKDEVLKYLNEAQKQVILAEKALKVILECVTSTAA</sequence>
<proteinExistence type="predicted"/>
<evidence type="ECO:0000313" key="2">
    <source>
        <dbReference type="EMBL" id="KAL3809323.1"/>
    </source>
</evidence>
<evidence type="ECO:0000256" key="1">
    <source>
        <dbReference type="SAM" id="Phobius"/>
    </source>
</evidence>
<feature type="transmembrane region" description="Helical" evidence="1">
    <location>
        <begin position="91"/>
        <end position="113"/>
    </location>
</feature>
<gene>
    <name evidence="2" type="ORF">ACHAXA_008722</name>
</gene>
<dbReference type="EMBL" id="JALLPB020000418">
    <property type="protein sequence ID" value="KAL3809323.1"/>
    <property type="molecule type" value="Genomic_DNA"/>
</dbReference>
<feature type="non-terminal residue" evidence="2">
    <location>
        <position position="1"/>
    </location>
</feature>
<dbReference type="Proteomes" id="UP001530377">
    <property type="component" value="Unassembled WGS sequence"/>
</dbReference>
<keyword evidence="1" id="KW-1133">Transmembrane helix</keyword>
<evidence type="ECO:0000313" key="3">
    <source>
        <dbReference type="Proteomes" id="UP001530377"/>
    </source>
</evidence>
<dbReference type="AlphaFoldDB" id="A0ABD3R936"/>
<keyword evidence="1" id="KW-0472">Membrane</keyword>
<name>A0ABD3R936_9STRA</name>
<keyword evidence="3" id="KW-1185">Reference proteome</keyword>
<accession>A0ABD3R936</accession>
<comment type="caution">
    <text evidence="2">The sequence shown here is derived from an EMBL/GenBank/DDBJ whole genome shotgun (WGS) entry which is preliminary data.</text>
</comment>